<evidence type="ECO:0000313" key="2">
    <source>
        <dbReference type="Proteomes" id="UP001211711"/>
    </source>
</evidence>
<dbReference type="InterPro" id="IPR007460">
    <property type="entry name" value="BrnT_toxin"/>
</dbReference>
<dbReference type="Proteomes" id="UP001211711">
    <property type="component" value="Unassembled WGS sequence"/>
</dbReference>
<dbReference type="InterPro" id="IPR038573">
    <property type="entry name" value="BrnT_sf"/>
</dbReference>
<dbReference type="RefSeq" id="WP_272109893.1">
    <property type="nucleotide sequence ID" value="NZ_JAQMTI010000099.1"/>
</dbReference>
<reference evidence="1 2" key="1">
    <citation type="submission" date="2023-01" db="EMBL/GenBank/DDBJ databases">
        <title>Genomes from the Australian National Cyanobacteria Reference Collection.</title>
        <authorList>
            <person name="Willis A."/>
            <person name="Lee E.M.F."/>
        </authorList>
    </citation>
    <scope>NUCLEOTIDE SEQUENCE [LARGE SCALE GENOMIC DNA]</scope>
    <source>
        <strain evidence="1 2">CS-549</strain>
    </source>
</reference>
<sequence>MFDGDTVTVEDDRYDYGEQRFVTFGLLQGRVIAVVHTERSDCTRIISARKATKYEQRTYFEQISN</sequence>
<organism evidence="1 2">
    <name type="scientific">Sphaerospermopsis kisseleviana CS-549</name>
    <dbReference type="NCBI Taxonomy" id="3021783"/>
    <lineage>
        <taxon>Bacteria</taxon>
        <taxon>Bacillati</taxon>
        <taxon>Cyanobacteriota</taxon>
        <taxon>Cyanophyceae</taxon>
        <taxon>Nostocales</taxon>
        <taxon>Aphanizomenonaceae</taxon>
        <taxon>Sphaerospermopsis</taxon>
        <taxon>Sphaerospermopsis kisseleviana</taxon>
    </lineage>
</organism>
<dbReference type="Gene3D" id="3.10.450.530">
    <property type="entry name" value="Ribonuclease toxin, BrnT, of type II toxin-antitoxin system"/>
    <property type="match status" value="1"/>
</dbReference>
<dbReference type="Pfam" id="PF04365">
    <property type="entry name" value="BrnT_toxin"/>
    <property type="match status" value="1"/>
</dbReference>
<comment type="caution">
    <text evidence="1">The sequence shown here is derived from an EMBL/GenBank/DDBJ whole genome shotgun (WGS) entry which is preliminary data.</text>
</comment>
<dbReference type="EMBL" id="JAQMTI010000099">
    <property type="protein sequence ID" value="MDB9441315.1"/>
    <property type="molecule type" value="Genomic_DNA"/>
</dbReference>
<gene>
    <name evidence="1" type="ORF">PN497_08070</name>
</gene>
<evidence type="ECO:0000313" key="1">
    <source>
        <dbReference type="EMBL" id="MDB9441315.1"/>
    </source>
</evidence>
<accession>A0ABT4ZQK0</accession>
<name>A0ABT4ZQK0_9CYAN</name>
<protein>
    <submittedName>
        <fullName evidence="1">BrnT family toxin</fullName>
    </submittedName>
</protein>
<keyword evidence="2" id="KW-1185">Reference proteome</keyword>
<proteinExistence type="predicted"/>